<dbReference type="Pfam" id="PF01522">
    <property type="entry name" value="Polysacc_deac_1"/>
    <property type="match status" value="1"/>
</dbReference>
<dbReference type="Pfam" id="PF13641">
    <property type="entry name" value="Glyco_tranf_2_3"/>
    <property type="match status" value="1"/>
</dbReference>
<dbReference type="InterPro" id="IPR001223">
    <property type="entry name" value="Glyco_hydro18_cat"/>
</dbReference>
<reference evidence="7 8" key="1">
    <citation type="submission" date="2013-12" db="EMBL/GenBank/DDBJ databases">
        <authorList>
            <person name="Stott M."/>
        </authorList>
    </citation>
    <scope>NUCLEOTIDE SEQUENCE [LARGE SCALE GENOMIC DNA]</scope>
    <source>
        <strain evidence="7 8">K22</strain>
    </source>
</reference>
<dbReference type="RefSeq" id="WP_099606143.1">
    <property type="nucleotide sequence ID" value="NZ_CBXV010000001.1"/>
</dbReference>
<reference evidence="7 8" key="2">
    <citation type="submission" date="2015-01" db="EMBL/GenBank/DDBJ databases">
        <title>Complete genome sequence of Pyrinomonas methylaliphatogenes type strain K22T.</title>
        <authorList>
            <person name="Lee K.C.Y."/>
            <person name="Power J.F."/>
            <person name="Dunfield P.F."/>
            <person name="Morgan X.C."/>
            <person name="Huttenhower C."/>
            <person name="Stott M.B."/>
        </authorList>
    </citation>
    <scope>NUCLEOTIDE SEQUENCE [LARGE SCALE GENOMIC DNA]</scope>
    <source>
        <strain evidence="7 8">K22</strain>
    </source>
</reference>
<dbReference type="PANTHER" id="PTHR43630:SF1">
    <property type="entry name" value="POLY-BETA-1,6-N-ACETYL-D-GLUCOSAMINE SYNTHASE"/>
    <property type="match status" value="1"/>
</dbReference>
<feature type="transmembrane region" description="Helical" evidence="4">
    <location>
        <begin position="747"/>
        <end position="768"/>
    </location>
</feature>
<feature type="domain" description="NodB homology" evidence="5">
    <location>
        <begin position="499"/>
        <end position="699"/>
    </location>
</feature>
<evidence type="ECO:0000256" key="4">
    <source>
        <dbReference type="SAM" id="Phobius"/>
    </source>
</evidence>
<dbReference type="CDD" id="cd10962">
    <property type="entry name" value="CE4_GT2-like"/>
    <property type="match status" value="1"/>
</dbReference>
<dbReference type="GO" id="GO:0016810">
    <property type="term" value="F:hydrolase activity, acting on carbon-nitrogen (but not peptide) bonds"/>
    <property type="evidence" value="ECO:0007669"/>
    <property type="project" value="InterPro"/>
</dbReference>
<evidence type="ECO:0000256" key="2">
    <source>
        <dbReference type="ARBA" id="ARBA00022676"/>
    </source>
</evidence>
<dbReference type="InterPro" id="IPR002509">
    <property type="entry name" value="NODB_dom"/>
</dbReference>
<dbReference type="PROSITE" id="PS51677">
    <property type="entry name" value="NODB"/>
    <property type="match status" value="1"/>
</dbReference>
<organism evidence="7 8">
    <name type="scientific">Pyrinomonas methylaliphatogenes</name>
    <dbReference type="NCBI Taxonomy" id="454194"/>
    <lineage>
        <taxon>Bacteria</taxon>
        <taxon>Pseudomonadati</taxon>
        <taxon>Acidobacteriota</taxon>
        <taxon>Blastocatellia</taxon>
        <taxon>Blastocatellales</taxon>
        <taxon>Pyrinomonadaceae</taxon>
        <taxon>Pyrinomonas</taxon>
    </lineage>
</organism>
<evidence type="ECO:0000259" key="5">
    <source>
        <dbReference type="PROSITE" id="PS51677"/>
    </source>
</evidence>
<dbReference type="Gene3D" id="3.10.50.10">
    <property type="match status" value="1"/>
</dbReference>
<dbReference type="SMART" id="SM00636">
    <property type="entry name" value="Glyco_18"/>
    <property type="match status" value="1"/>
</dbReference>
<feature type="transmembrane region" description="Helical" evidence="4">
    <location>
        <begin position="1079"/>
        <end position="1100"/>
    </location>
</feature>
<dbReference type="GO" id="GO:0008061">
    <property type="term" value="F:chitin binding"/>
    <property type="evidence" value="ECO:0007669"/>
    <property type="project" value="InterPro"/>
</dbReference>
<dbReference type="InterPro" id="IPR011583">
    <property type="entry name" value="Chitinase_II/V-like_cat"/>
</dbReference>
<dbReference type="InterPro" id="IPR011330">
    <property type="entry name" value="Glyco_hydro/deAcase_b/a-brl"/>
</dbReference>
<dbReference type="PANTHER" id="PTHR43630">
    <property type="entry name" value="POLY-BETA-1,6-N-ACETYL-D-GLUCOSAMINE SYNTHASE"/>
    <property type="match status" value="1"/>
</dbReference>
<dbReference type="Pfam" id="PF00704">
    <property type="entry name" value="Glyco_hydro_18"/>
    <property type="match status" value="1"/>
</dbReference>
<dbReference type="Gene3D" id="3.20.20.370">
    <property type="entry name" value="Glycoside hydrolase/deacetylase"/>
    <property type="match status" value="1"/>
</dbReference>
<dbReference type="SUPFAM" id="SSF51445">
    <property type="entry name" value="(Trans)glycosidases"/>
    <property type="match status" value="1"/>
</dbReference>
<dbReference type="InterPro" id="IPR029044">
    <property type="entry name" value="Nucleotide-diphossugar_trans"/>
</dbReference>
<accession>A0A0B6WVK3</accession>
<dbReference type="SUPFAM" id="SSF88713">
    <property type="entry name" value="Glycoside hydrolase/deacetylase"/>
    <property type="match status" value="1"/>
</dbReference>
<keyword evidence="4" id="KW-0812">Transmembrane</keyword>
<dbReference type="InterPro" id="IPR029070">
    <property type="entry name" value="Chitinase_insertion_sf"/>
</dbReference>
<keyword evidence="3 7" id="KW-0808">Transferase</keyword>
<dbReference type="OrthoDB" id="9766299at2"/>
<proteinExistence type="inferred from homology"/>
<keyword evidence="2" id="KW-0328">Glycosyltransferase</keyword>
<sequence length="1154" mass="130003">MIEGEYPIFYDPRERRWRRVRLIGLIFAVSSTLLAALFIASVLVNPILPQLELHPARALPQMPDTKLKPPRLILTRREARAHRAVRELKGALRKTKYVPGAYPARIVTLPSRVALSASSSSPLAIGFYVNWDDSSYASLKRNLNDLDWLVPAWFKLTEGADAVRVEIDPRALDLIRRERPQLAVLPLIQNYSEDHWDGALVARAVATEDGRRKLISALVDLLERNGFAGLVVDFEEVPAGAQADLLRFVRALHAELGARGLTLAQAVPFDNPDWDYQAYQAATDYLMLMAYDEHWASGAPGPVASQRWFEKTLAHRMRELDPTRTVICLGNYGYDWSDGDTEATELTFQEAVLAARDSTAHIAFDRQTLNPSFTYEDEDGAAHTVWFLDAVTAYNQMHTAGQYHPAGFALWRLGSEDPSVWNVFGRTKRSFDGAESLRLIRYGYDIDFEGVGEILQIEAAPQDGERDLQVDAQTGLIVKEDYTAIPSSYVIRRVGDRPGYVALTFDDGPDPKWTPLILDILKREGVPATFFIIGENGQAHPDLVRRIFQEGHEIGNHTYTHPNLGEVPARITELELNATERLIEALTGHSTLLFRPPYFGDAEPTTPDEIEPIAVAKRLGYITVGLHVDPEDWKLTDEDGHRRTAADIARETIEGVTSSDPERRGEVVLLHDGGGDRSETVRALPEIIRELRARGYRFVTVSELAGLKREQTMPPIAERRDLFAYADGVAFALLSAGGWLLHWLFLIGIALGLGRLLFIGALAFAQWVRAHRRERQRAGIAYEPFVSVLVPAYNEERVIVRTIESLLASNYPSFEVIVVDDGSSDRTYEVARARFASESRVRVFRKGNGGKADALNFGLRRARGEIIVALDADTIFAPETLRALAQRFHDPRIGAVAGNAKVGNRINLITRWQALEYITSQNLDRRAFASLNCITVVPGAVGAWRRELIARAGGFSGDTLAEDQDLTLRIRRLGCKIGYEERAIAWTEAPDTIRGLARQRFRWSFGTLQCMWKHRDALFRLRYGALGFIALPNVWIFQIIFPLISPVMDLVLIWDLVSALLDRFAHGAEYASSSLQRTLFYYALFLALDWIASAFAFLLEKREQWGLLWWLFWQRFGYRQMMYYVMLKSVLTALRGALVGWGKLERKATVEAPY</sequence>
<evidence type="ECO:0000256" key="3">
    <source>
        <dbReference type="ARBA" id="ARBA00022679"/>
    </source>
</evidence>
<feature type="domain" description="GH18" evidence="6">
    <location>
        <begin position="122"/>
        <end position="434"/>
    </location>
</feature>
<dbReference type="STRING" id="454194.PYK22_00142"/>
<dbReference type="InterPro" id="IPR017853">
    <property type="entry name" value="GH"/>
</dbReference>
<protein>
    <submittedName>
        <fullName evidence="7">Glycosyl transferase</fullName>
    </submittedName>
</protein>
<feature type="transmembrane region" description="Helical" evidence="4">
    <location>
        <begin position="1023"/>
        <end position="1044"/>
    </location>
</feature>
<gene>
    <name evidence="7" type="ORF">PYK22_00142</name>
</gene>
<dbReference type="Gene3D" id="3.90.550.10">
    <property type="entry name" value="Spore Coat Polysaccharide Biosynthesis Protein SpsA, Chain A"/>
    <property type="match status" value="1"/>
</dbReference>
<keyword evidence="4" id="KW-0472">Membrane</keyword>
<evidence type="ECO:0000313" key="7">
    <source>
        <dbReference type="EMBL" id="CDM64150.1"/>
    </source>
</evidence>
<dbReference type="PROSITE" id="PS51910">
    <property type="entry name" value="GH18_2"/>
    <property type="match status" value="1"/>
</dbReference>
<dbReference type="GO" id="GO:0016757">
    <property type="term" value="F:glycosyltransferase activity"/>
    <property type="evidence" value="ECO:0007669"/>
    <property type="project" value="UniProtKB-KW"/>
</dbReference>
<evidence type="ECO:0000313" key="8">
    <source>
        <dbReference type="Proteomes" id="UP000031518"/>
    </source>
</evidence>
<name>A0A0B6WVK3_9BACT</name>
<dbReference type="AlphaFoldDB" id="A0A0B6WVK3"/>
<dbReference type="SUPFAM" id="SSF53448">
    <property type="entry name" value="Nucleotide-diphospho-sugar transferases"/>
    <property type="match status" value="1"/>
</dbReference>
<dbReference type="GO" id="GO:0005975">
    <property type="term" value="P:carbohydrate metabolic process"/>
    <property type="evidence" value="ECO:0007669"/>
    <property type="project" value="InterPro"/>
</dbReference>
<evidence type="ECO:0000259" key="6">
    <source>
        <dbReference type="PROSITE" id="PS51910"/>
    </source>
</evidence>
<dbReference type="EMBL" id="CBXV010000001">
    <property type="protein sequence ID" value="CDM64150.1"/>
    <property type="molecule type" value="Genomic_DNA"/>
</dbReference>
<keyword evidence="8" id="KW-1185">Reference proteome</keyword>
<dbReference type="Gene3D" id="3.20.20.80">
    <property type="entry name" value="Glycosidases"/>
    <property type="match status" value="1"/>
</dbReference>
<dbReference type="CDD" id="cd06423">
    <property type="entry name" value="CESA_like"/>
    <property type="match status" value="1"/>
</dbReference>
<evidence type="ECO:0000256" key="1">
    <source>
        <dbReference type="ARBA" id="ARBA00006739"/>
    </source>
</evidence>
<dbReference type="Proteomes" id="UP000031518">
    <property type="component" value="Unassembled WGS sequence"/>
</dbReference>
<feature type="transmembrane region" description="Helical" evidence="4">
    <location>
        <begin position="22"/>
        <end position="44"/>
    </location>
</feature>
<comment type="similarity">
    <text evidence="1">Belongs to the glycosyltransferase 2 family.</text>
</comment>
<keyword evidence="4" id="KW-1133">Transmembrane helix</keyword>